<protein>
    <submittedName>
        <fullName evidence="1">Peroxin</fullName>
    </submittedName>
</protein>
<dbReference type="PANTHER" id="PTHR28080:SF1">
    <property type="entry name" value="PEROXISOMAL BIOGENESIS FACTOR 3"/>
    <property type="match status" value="1"/>
</dbReference>
<dbReference type="GO" id="GO:0005778">
    <property type="term" value="C:peroxisomal membrane"/>
    <property type="evidence" value="ECO:0007669"/>
    <property type="project" value="InterPro"/>
</dbReference>
<gene>
    <name evidence="1" type="ORF">AKO1_005541</name>
</gene>
<dbReference type="InterPro" id="IPR006966">
    <property type="entry name" value="Peroxin-3"/>
</dbReference>
<accession>A0AAW2YJQ8</accession>
<dbReference type="GO" id="GO:0030674">
    <property type="term" value="F:protein-macromolecule adaptor activity"/>
    <property type="evidence" value="ECO:0007669"/>
    <property type="project" value="TreeGrafter"/>
</dbReference>
<proteinExistence type="predicted"/>
<reference evidence="1 2" key="1">
    <citation type="submission" date="2024-03" db="EMBL/GenBank/DDBJ databases">
        <title>The Acrasis kona genome and developmental transcriptomes reveal deep origins of eukaryotic multicellular pathways.</title>
        <authorList>
            <person name="Sheikh S."/>
            <person name="Fu C.-J."/>
            <person name="Brown M.W."/>
            <person name="Baldauf S.L."/>
        </authorList>
    </citation>
    <scope>NUCLEOTIDE SEQUENCE [LARGE SCALE GENOMIC DNA]</scope>
    <source>
        <strain evidence="1 2">ATCC MYA-3509</strain>
    </source>
</reference>
<organism evidence="1 2">
    <name type="scientific">Acrasis kona</name>
    <dbReference type="NCBI Taxonomy" id="1008807"/>
    <lineage>
        <taxon>Eukaryota</taxon>
        <taxon>Discoba</taxon>
        <taxon>Heterolobosea</taxon>
        <taxon>Tetramitia</taxon>
        <taxon>Eutetramitia</taxon>
        <taxon>Acrasidae</taxon>
        <taxon>Acrasis</taxon>
    </lineage>
</organism>
<comment type="caution">
    <text evidence="1">The sequence shown here is derived from an EMBL/GenBank/DDBJ whole genome shotgun (WGS) entry which is preliminary data.</text>
</comment>
<dbReference type="Pfam" id="PF04882">
    <property type="entry name" value="Peroxin-3"/>
    <property type="match status" value="1"/>
</dbReference>
<keyword evidence="2" id="KW-1185">Reference proteome</keyword>
<evidence type="ECO:0000313" key="2">
    <source>
        <dbReference type="Proteomes" id="UP001431209"/>
    </source>
</evidence>
<sequence length="318" mass="37066">MALRMRYLFEENRKTSVSALYNLFPQTQRVLVETLNPESALDKIRSMTQEEKRSAWNDIKLQIFSRTIASVYSVSLLHLFLSIQVNMIGRYLFIRHLRDNNNTLFKPNTLNQLDVDEKSQQQFLSVVAHFQNEGISRLIKIVQENVEKSAADLSLKKVCTPSDMFDLIEDVRKQIEQKFFDEAKVLESESTQLETSLSKVLLPDESKVNDNPTLNMLVDELRDLVDSVHFVNVFRETCNSSFSVLYRRIENLMMDEPTQNQMRVALFLPKLMRETKTIMNDQLNAEYGNVVNEYVWAVHENVTLNKYCVMVYSHGVVY</sequence>
<dbReference type="EMBL" id="JAOPGA020000204">
    <property type="protein sequence ID" value="KAL0477618.1"/>
    <property type="molecule type" value="Genomic_DNA"/>
</dbReference>
<evidence type="ECO:0000313" key="1">
    <source>
        <dbReference type="EMBL" id="KAL0477618.1"/>
    </source>
</evidence>
<dbReference type="Proteomes" id="UP001431209">
    <property type="component" value="Unassembled WGS sequence"/>
</dbReference>
<name>A0AAW2YJQ8_9EUKA</name>
<dbReference type="PANTHER" id="PTHR28080">
    <property type="entry name" value="PEROXISOMAL BIOGENESIS FACTOR 3"/>
    <property type="match status" value="1"/>
</dbReference>
<dbReference type="AlphaFoldDB" id="A0AAW2YJQ8"/>
<dbReference type="GO" id="GO:0045046">
    <property type="term" value="P:protein import into peroxisome membrane"/>
    <property type="evidence" value="ECO:0007669"/>
    <property type="project" value="TreeGrafter"/>
</dbReference>